<feature type="signal peptide" evidence="1">
    <location>
        <begin position="1"/>
        <end position="23"/>
    </location>
</feature>
<reference evidence="2" key="1">
    <citation type="submission" date="2018-01" db="EMBL/GenBank/DDBJ databases">
        <title>An insight into the sialome of Amazonian anophelines.</title>
        <authorList>
            <person name="Ribeiro J.M."/>
            <person name="Scarpassa V."/>
            <person name="Calvo E."/>
        </authorList>
    </citation>
    <scope>NUCLEOTIDE SEQUENCE</scope>
</reference>
<dbReference type="AlphaFoldDB" id="A0A2M4DID8"/>
<evidence type="ECO:0000313" key="2">
    <source>
        <dbReference type="EMBL" id="MBW77293.1"/>
    </source>
</evidence>
<organism evidence="2">
    <name type="scientific">Anopheles darlingi</name>
    <name type="common">Mosquito</name>
    <dbReference type="NCBI Taxonomy" id="43151"/>
    <lineage>
        <taxon>Eukaryota</taxon>
        <taxon>Metazoa</taxon>
        <taxon>Ecdysozoa</taxon>
        <taxon>Arthropoda</taxon>
        <taxon>Hexapoda</taxon>
        <taxon>Insecta</taxon>
        <taxon>Pterygota</taxon>
        <taxon>Neoptera</taxon>
        <taxon>Endopterygota</taxon>
        <taxon>Diptera</taxon>
        <taxon>Nematocera</taxon>
        <taxon>Culicoidea</taxon>
        <taxon>Culicidae</taxon>
        <taxon>Anophelinae</taxon>
        <taxon>Anopheles</taxon>
    </lineage>
</organism>
<evidence type="ECO:0000256" key="1">
    <source>
        <dbReference type="SAM" id="SignalP"/>
    </source>
</evidence>
<name>A0A2M4DID8_ANODA</name>
<accession>A0A2M4DID8</accession>
<keyword evidence="1" id="KW-0732">Signal</keyword>
<protein>
    <submittedName>
        <fullName evidence="2">Putative secreted protein</fullName>
    </submittedName>
</protein>
<dbReference type="EMBL" id="GGFL01013115">
    <property type="protein sequence ID" value="MBW77293.1"/>
    <property type="molecule type" value="Transcribed_RNA"/>
</dbReference>
<feature type="chain" id="PRO_5014656481" evidence="1">
    <location>
        <begin position="24"/>
        <end position="111"/>
    </location>
</feature>
<proteinExistence type="predicted"/>
<sequence length="111" mass="12277">MPMLLPALRISSCLTMITTYATGTDCATYIFVPVWKKLCELEQPTRFHARSGHNLLYNWRKSHMPRKLVVCGACVRVCIRMYVCVCACVCVYDHLSPNAATGICTAAAGTS</sequence>